<protein>
    <submittedName>
        <fullName evidence="9">Probable disease resistance protein At4g27220</fullName>
    </submittedName>
</protein>
<evidence type="ECO:0000256" key="1">
    <source>
        <dbReference type="ARBA" id="ARBA00008894"/>
    </source>
</evidence>
<evidence type="ECO:0000256" key="3">
    <source>
        <dbReference type="ARBA" id="ARBA00022821"/>
    </source>
</evidence>
<evidence type="ECO:0000259" key="6">
    <source>
        <dbReference type="Pfam" id="PF00931"/>
    </source>
</evidence>
<dbReference type="OrthoDB" id="27267at2759"/>
<dbReference type="InterPro" id="IPR027417">
    <property type="entry name" value="P-loop_NTPase"/>
</dbReference>
<evidence type="ECO:0000313" key="8">
    <source>
        <dbReference type="Proteomes" id="UP000827889"/>
    </source>
</evidence>
<dbReference type="PANTHER" id="PTHR33463">
    <property type="entry name" value="NB-ARC DOMAIN-CONTAINING PROTEIN-RELATED"/>
    <property type="match status" value="1"/>
</dbReference>
<feature type="domain" description="Disease resistance protein At4g27190-like leucine-rich repeats" evidence="7">
    <location>
        <begin position="1153"/>
        <end position="1298"/>
    </location>
</feature>
<accession>A0A8B8PSH9</accession>
<keyword evidence="2" id="KW-0547">Nucleotide-binding</keyword>
<dbReference type="KEGG" id="rarg:115745820"/>
<dbReference type="InterPro" id="IPR042197">
    <property type="entry name" value="Apaf_helical"/>
</dbReference>
<evidence type="ECO:0000256" key="5">
    <source>
        <dbReference type="SAM" id="Coils"/>
    </source>
</evidence>
<proteinExistence type="inferred from homology"/>
<sequence length="1388" mass="157233">MSCDSAVSIAWDVLKIVAVPLQHQLSYFTSSRTYDRNLREEVAKLKLLFDQVRNAMVEARNNLGIVYDSVTYWQANAETTLMEAQHLLRKFEEAAKTCCYRTLPEPSDLYQFSSEAEDKIEEIQRLLRIGANIEGIYFTVPVTGIEHKEEVLFESRASIMLHIMDALADDSKSVVGVYGMGGVGKSTLLSSVERIIRKQGSFDVIAKADLLGKREVTSIQGAIANQLSLTMPNIENDVRRADFLRSRLDNDGQMNKKVLIILDNLSEKLHLDRVGIPCEPGNKVRGCKLLLSSRDRNVLTTHMRCESNSVFRLPKLDEKEAKKLFETKMGERAHHDDVKPFVAKALHKCAGLPFLIVEMANHFTDASEFALSDALNQIDMCANEGIGKIINEKIQSSYDRLEGGEVKSFLRLCVVYGVAEPKRENLVRYGVGYALVSEYNSMRSARNRVNTLIKTLQDSSLSLDRGDADSFKIHDLVHKFVALVASRDDHILLLKHQDNLQQDKLKSCRAICIPDTDAVKLPEELNCPDLLIFLLFSGKKSLEVSDSYFNYMSKLKVLNLTGIRLTRSRSHLPSPFRLLDSLQTLCLDECSFDDVSILGELKKLQILSLVNSKIDRLPTEIGQLTELRLLDLSKCSQLKTIVPDVLGRLTKLEELYLENSFDQWDPVHPKTPRTNASLTELKNMPNLCTLHVSILNLSVLPKDLEVEKLKEYKIQIGDVSHLPCYKESKTLMIKANPGRIELWDACIQQILDSTDYLYLDGLDPSVRTICKLSQEDFQKLKHLWVENSPSVHYILLRPSVTYFKTLESLILKNLLNLEKICKSRAFSESFNSLQEVQVESCDKIKVLFPFPLARQLPQLKEIRVLSCESMQKIVEVNDCGKVEFPNLRVLELRELPDIENFFSAETASSSSTSDGHVGTQVAFFYGQQVLIPSLESLIMVGLPNFKEIWSDDSSLGLAGLQSLEVVRCKSLSKVINFGSLVKLRKLRTLKVARCDSVHAIFDLDESSANENGGIPFMLDTLCLEELSSLRRIWSNNPCGIVRFDYLKQLKVSGCDNLKFIFFPSMVKSLAQLGDLTIQNCKIMEAIIAEEEEFGTETSEALAFPMLTSLCFERLESLTCFSHGNGSRGVRSQYHIKSPSTALFNGEVAFPRLETMKITGMDNIEMIWDSRIAADSFPALKSLCVDECRKLVNIGPSCILRWLCNLEKLEAKACGSAEVVFKLQQLNSLDGNDIASFRLRELKLIELPELKSVWDEELFHEVNFQCPRSVGIFKCESLTSLFPASMARDLMQLEESEINEWGNAEIIEDTSHASHWLPLKTLEEHGCDEGETLALQPENKMSLRKQPPVLVKKKRHKYHEYKYQEHKYQEYKNQEQSRYGSWSKVYAAV</sequence>
<dbReference type="InterPro" id="IPR057135">
    <property type="entry name" value="At4g27190-like_LRR"/>
</dbReference>
<gene>
    <name evidence="9" type="primary">LOC115745820</name>
</gene>
<dbReference type="GO" id="GO:0005524">
    <property type="term" value="F:ATP binding"/>
    <property type="evidence" value="ECO:0007669"/>
    <property type="project" value="UniProtKB-KW"/>
</dbReference>
<dbReference type="Pfam" id="PF23247">
    <property type="entry name" value="LRR_RPS2"/>
    <property type="match status" value="3"/>
</dbReference>
<feature type="domain" description="Disease resistance protein At4g27190-like leucine-rich repeats" evidence="7">
    <location>
        <begin position="944"/>
        <end position="1081"/>
    </location>
</feature>
<dbReference type="InterPro" id="IPR032675">
    <property type="entry name" value="LRR_dom_sf"/>
</dbReference>
<keyword evidence="8" id="KW-1185">Reference proteome</keyword>
<evidence type="ECO:0000256" key="4">
    <source>
        <dbReference type="ARBA" id="ARBA00022840"/>
    </source>
</evidence>
<dbReference type="GeneID" id="115745820"/>
<keyword evidence="3" id="KW-0611">Plant defense</keyword>
<dbReference type="PRINTS" id="PR00364">
    <property type="entry name" value="DISEASERSIST"/>
</dbReference>
<keyword evidence="4" id="KW-0067">ATP-binding</keyword>
<keyword evidence="5" id="KW-0175">Coiled coil</keyword>
<dbReference type="SUPFAM" id="SSF52540">
    <property type="entry name" value="P-loop containing nucleoside triphosphate hydrolases"/>
    <property type="match status" value="1"/>
</dbReference>
<dbReference type="Gene3D" id="3.40.50.300">
    <property type="entry name" value="P-loop containing nucleotide triphosphate hydrolases"/>
    <property type="match status" value="1"/>
</dbReference>
<name>A0A8B8PSH9_9MYRT</name>
<dbReference type="GO" id="GO:0043531">
    <property type="term" value="F:ADP binding"/>
    <property type="evidence" value="ECO:0007669"/>
    <property type="project" value="InterPro"/>
</dbReference>
<dbReference type="InterPro" id="IPR050905">
    <property type="entry name" value="Plant_NBS-LRR"/>
</dbReference>
<evidence type="ECO:0000259" key="7">
    <source>
        <dbReference type="Pfam" id="PF23247"/>
    </source>
</evidence>
<dbReference type="Gene3D" id="1.10.8.430">
    <property type="entry name" value="Helical domain of apoptotic protease-activating factors"/>
    <property type="match status" value="1"/>
</dbReference>
<reference evidence="9" key="1">
    <citation type="submission" date="2025-08" db="UniProtKB">
        <authorList>
            <consortium name="RefSeq"/>
        </authorList>
    </citation>
    <scope>IDENTIFICATION</scope>
    <source>
        <tissue evidence="9">Leaf</tissue>
    </source>
</reference>
<feature type="coiled-coil region" evidence="5">
    <location>
        <begin position="42"/>
        <end position="94"/>
    </location>
</feature>
<comment type="similarity">
    <text evidence="1">Belongs to the disease resistance NB-LRR family.</text>
</comment>
<dbReference type="GO" id="GO:0006952">
    <property type="term" value="P:defense response"/>
    <property type="evidence" value="ECO:0007669"/>
    <property type="project" value="UniProtKB-KW"/>
</dbReference>
<dbReference type="Proteomes" id="UP000827889">
    <property type="component" value="Chromosome 5"/>
</dbReference>
<dbReference type="RefSeq" id="XP_030537282.1">
    <property type="nucleotide sequence ID" value="XM_030681422.1"/>
</dbReference>
<evidence type="ECO:0000313" key="9">
    <source>
        <dbReference type="RefSeq" id="XP_030537282.1"/>
    </source>
</evidence>
<organism evidence="8 9">
    <name type="scientific">Rhodamnia argentea</name>
    <dbReference type="NCBI Taxonomy" id="178133"/>
    <lineage>
        <taxon>Eukaryota</taxon>
        <taxon>Viridiplantae</taxon>
        <taxon>Streptophyta</taxon>
        <taxon>Embryophyta</taxon>
        <taxon>Tracheophyta</taxon>
        <taxon>Spermatophyta</taxon>
        <taxon>Magnoliopsida</taxon>
        <taxon>eudicotyledons</taxon>
        <taxon>Gunneridae</taxon>
        <taxon>Pentapetalae</taxon>
        <taxon>rosids</taxon>
        <taxon>malvids</taxon>
        <taxon>Myrtales</taxon>
        <taxon>Myrtaceae</taxon>
        <taxon>Myrtoideae</taxon>
        <taxon>Myrteae</taxon>
        <taxon>Australasian group</taxon>
        <taxon>Rhodamnia</taxon>
    </lineage>
</organism>
<evidence type="ECO:0000256" key="2">
    <source>
        <dbReference type="ARBA" id="ARBA00022741"/>
    </source>
</evidence>
<feature type="domain" description="Disease resistance protein At4g27190-like leucine-rich repeats" evidence="7">
    <location>
        <begin position="816"/>
        <end position="904"/>
    </location>
</feature>
<dbReference type="Pfam" id="PF00931">
    <property type="entry name" value="NB-ARC"/>
    <property type="match status" value="1"/>
</dbReference>
<dbReference type="SUPFAM" id="SSF52058">
    <property type="entry name" value="L domain-like"/>
    <property type="match status" value="2"/>
</dbReference>
<dbReference type="InterPro" id="IPR002182">
    <property type="entry name" value="NB-ARC"/>
</dbReference>
<dbReference type="Gene3D" id="3.80.10.10">
    <property type="entry name" value="Ribonuclease Inhibitor"/>
    <property type="match status" value="2"/>
</dbReference>
<feature type="domain" description="NB-ARC" evidence="6">
    <location>
        <begin position="162"/>
        <end position="332"/>
    </location>
</feature>
<dbReference type="PANTHER" id="PTHR33463:SF203">
    <property type="entry name" value="AAA+ ATPASE DOMAIN-CONTAINING PROTEIN"/>
    <property type="match status" value="1"/>
</dbReference>